<dbReference type="PRINTS" id="PR00320">
    <property type="entry name" value="GPROTEINBRPT"/>
</dbReference>
<evidence type="ECO:0000313" key="5">
    <source>
        <dbReference type="Proteomes" id="UP001215151"/>
    </source>
</evidence>
<dbReference type="PROSITE" id="PS50294">
    <property type="entry name" value="WD_REPEATS_REGION"/>
    <property type="match status" value="3"/>
</dbReference>
<comment type="caution">
    <text evidence="4">The sequence shown here is derived from an EMBL/GenBank/DDBJ whole genome shotgun (WGS) entry which is preliminary data.</text>
</comment>
<gene>
    <name evidence="4" type="ORF">ONZ51_g8782</name>
</gene>
<dbReference type="Gene3D" id="2.130.10.10">
    <property type="entry name" value="YVTN repeat-like/Quinoprotein amine dehydrogenase"/>
    <property type="match status" value="4"/>
</dbReference>
<dbReference type="PROSITE" id="PS00678">
    <property type="entry name" value="WD_REPEATS_1"/>
    <property type="match status" value="2"/>
</dbReference>
<organism evidence="4 5">
    <name type="scientific">Trametes cubensis</name>
    <dbReference type="NCBI Taxonomy" id="1111947"/>
    <lineage>
        <taxon>Eukaryota</taxon>
        <taxon>Fungi</taxon>
        <taxon>Dikarya</taxon>
        <taxon>Basidiomycota</taxon>
        <taxon>Agaricomycotina</taxon>
        <taxon>Agaricomycetes</taxon>
        <taxon>Polyporales</taxon>
        <taxon>Polyporaceae</taxon>
        <taxon>Trametes</taxon>
    </lineage>
</organism>
<evidence type="ECO:0000256" key="3">
    <source>
        <dbReference type="PROSITE-ProRule" id="PRU00221"/>
    </source>
</evidence>
<dbReference type="PANTHER" id="PTHR19848">
    <property type="entry name" value="WD40 REPEAT PROTEIN"/>
    <property type="match status" value="1"/>
</dbReference>
<accession>A0AAD7TML0</accession>
<feature type="repeat" description="WD" evidence="3">
    <location>
        <begin position="131"/>
        <end position="172"/>
    </location>
</feature>
<dbReference type="Proteomes" id="UP001215151">
    <property type="component" value="Unassembled WGS sequence"/>
</dbReference>
<evidence type="ECO:0000313" key="4">
    <source>
        <dbReference type="EMBL" id="KAJ8469757.1"/>
    </source>
</evidence>
<dbReference type="PROSITE" id="PS50082">
    <property type="entry name" value="WD_REPEATS_2"/>
    <property type="match status" value="4"/>
</dbReference>
<keyword evidence="5" id="KW-1185">Reference proteome</keyword>
<feature type="repeat" description="WD" evidence="3">
    <location>
        <begin position="448"/>
        <end position="477"/>
    </location>
</feature>
<evidence type="ECO:0008006" key="6">
    <source>
        <dbReference type="Google" id="ProtNLM"/>
    </source>
</evidence>
<keyword evidence="2" id="KW-0677">Repeat</keyword>
<proteinExistence type="predicted"/>
<reference evidence="4" key="1">
    <citation type="submission" date="2022-11" db="EMBL/GenBank/DDBJ databases">
        <title>Genome Sequence of Cubamyces cubensis.</title>
        <authorList>
            <person name="Buettner E."/>
        </authorList>
    </citation>
    <scope>NUCLEOTIDE SEQUENCE</scope>
    <source>
        <strain evidence="4">MPL-01</strain>
    </source>
</reference>
<dbReference type="SUPFAM" id="SSF50969">
    <property type="entry name" value="YVTN repeat-like/Quinoprotein amine dehydrogenase"/>
    <property type="match status" value="1"/>
</dbReference>
<dbReference type="SMART" id="SM00320">
    <property type="entry name" value="WD40"/>
    <property type="match status" value="8"/>
</dbReference>
<sequence length="496" mass="53858">MHMYSTIAVFAPLDTPIRRLAAATAPPSLVVRVGLENTWSDTLVSRVIDRPFISALAFSPDEIYVACAKENGSIQLLNAHTGAELQILNSHSDKDIQGISFSPTGKELLSCSEDGTVALWDVATGANLKTWKAHSGCVRSVAWSLDGTLAASASDDETVRVWRAASPEKVVVLQHGDSVRDVVFAQDGDLLSGSDDETCKVWDTRSMEWGMETGIKPIRTLEHNSFVLRVAVSSDSLLVACGLANREIVLWTKSDGQRVRSLQGQSQVISLAFYPSGVLAAAYWSSPITMWDVSTGVLMKSAGNVGANAAAFASDGVHIAHATDDQLHIHLWPSEVKQNTTRTMSIAGKLEQLAGRSSIQDREPLGNPPTSFRAAATSPTRKLVIVVYYGELRVYETSTGRCMRTIEHRSNFDSSTAWSPTSRLFACTGEHDTVHVWKADTGELVGSFAGHRSDVNTIVFTYDEQHVLSASRDGTIRRGDDRAEGKTVVFRNPLPV</sequence>
<feature type="repeat" description="WD" evidence="3">
    <location>
        <begin position="89"/>
        <end position="130"/>
    </location>
</feature>
<dbReference type="CDD" id="cd00200">
    <property type="entry name" value="WD40"/>
    <property type="match status" value="1"/>
</dbReference>
<protein>
    <recommendedName>
        <fullName evidence="6">WD40 repeat-like protein</fullName>
    </recommendedName>
</protein>
<dbReference type="InterPro" id="IPR020472">
    <property type="entry name" value="WD40_PAC1"/>
</dbReference>
<dbReference type="InterPro" id="IPR001680">
    <property type="entry name" value="WD40_rpt"/>
</dbReference>
<dbReference type="EMBL" id="JAPEVG010000276">
    <property type="protein sequence ID" value="KAJ8469757.1"/>
    <property type="molecule type" value="Genomic_DNA"/>
</dbReference>
<dbReference type="AlphaFoldDB" id="A0AAD7TML0"/>
<feature type="repeat" description="WD" evidence="3">
    <location>
        <begin position="172"/>
        <end position="206"/>
    </location>
</feature>
<dbReference type="SUPFAM" id="SSF50978">
    <property type="entry name" value="WD40 repeat-like"/>
    <property type="match status" value="1"/>
</dbReference>
<dbReference type="Pfam" id="PF00400">
    <property type="entry name" value="WD40"/>
    <property type="match status" value="6"/>
</dbReference>
<dbReference type="InterPro" id="IPR019775">
    <property type="entry name" value="WD40_repeat_CS"/>
</dbReference>
<dbReference type="InterPro" id="IPR015943">
    <property type="entry name" value="WD40/YVTN_repeat-like_dom_sf"/>
</dbReference>
<dbReference type="PANTHER" id="PTHR19848:SF8">
    <property type="entry name" value="F-BOX AND WD REPEAT DOMAIN CONTAINING 7"/>
    <property type="match status" value="1"/>
</dbReference>
<evidence type="ECO:0000256" key="2">
    <source>
        <dbReference type="ARBA" id="ARBA00022737"/>
    </source>
</evidence>
<dbReference type="InterPro" id="IPR011044">
    <property type="entry name" value="Quino_amine_DH_bsu"/>
</dbReference>
<evidence type="ECO:0000256" key="1">
    <source>
        <dbReference type="ARBA" id="ARBA00022574"/>
    </source>
</evidence>
<name>A0AAD7TML0_9APHY</name>
<dbReference type="InterPro" id="IPR036322">
    <property type="entry name" value="WD40_repeat_dom_sf"/>
</dbReference>
<keyword evidence="1 3" id="KW-0853">WD repeat</keyword>